<proteinExistence type="predicted"/>
<sequence length="130" mass="14517">MHTRQPLRGGYNAFEYSSSSIGVVPQKEPCPSTENTAAPPPKKTEKMLTIHHGMLVSISYTQLKQMGDAKPNDPTKWPAPTTILPLFLAMYPDILLKEAKATCFLRFPWLWASTCLQGKKQPRGKQGQMS</sequence>
<protein>
    <submittedName>
        <fullName evidence="2">Uncharacterized protein</fullName>
    </submittedName>
</protein>
<reference evidence="2 3" key="1">
    <citation type="submission" date="2020-02" db="EMBL/GenBank/DDBJ databases">
        <authorList>
            <person name="Ma Q."/>
            <person name="Huang Y."/>
            <person name="Song X."/>
            <person name="Pei D."/>
        </authorList>
    </citation>
    <scope>NUCLEOTIDE SEQUENCE [LARGE SCALE GENOMIC DNA]</scope>
    <source>
        <strain evidence="2">Sxm20200214</strain>
        <tissue evidence="2">Leaf</tissue>
    </source>
</reference>
<feature type="region of interest" description="Disordered" evidence="1">
    <location>
        <begin position="22"/>
        <end position="43"/>
    </location>
</feature>
<dbReference type="AlphaFoldDB" id="A0A8X7U9P4"/>
<comment type="caution">
    <text evidence="2">The sequence shown here is derived from an EMBL/GenBank/DDBJ whole genome shotgun (WGS) entry which is preliminary data.</text>
</comment>
<gene>
    <name evidence="2" type="ORF">Bca52824_065139</name>
</gene>
<accession>A0A8X7U9P4</accession>
<evidence type="ECO:0000313" key="3">
    <source>
        <dbReference type="Proteomes" id="UP000886595"/>
    </source>
</evidence>
<dbReference type="Proteomes" id="UP000886595">
    <property type="component" value="Unassembled WGS sequence"/>
</dbReference>
<organism evidence="2 3">
    <name type="scientific">Brassica carinata</name>
    <name type="common">Ethiopian mustard</name>
    <name type="synonym">Abyssinian cabbage</name>
    <dbReference type="NCBI Taxonomy" id="52824"/>
    <lineage>
        <taxon>Eukaryota</taxon>
        <taxon>Viridiplantae</taxon>
        <taxon>Streptophyta</taxon>
        <taxon>Embryophyta</taxon>
        <taxon>Tracheophyta</taxon>
        <taxon>Spermatophyta</taxon>
        <taxon>Magnoliopsida</taxon>
        <taxon>eudicotyledons</taxon>
        <taxon>Gunneridae</taxon>
        <taxon>Pentapetalae</taxon>
        <taxon>rosids</taxon>
        <taxon>malvids</taxon>
        <taxon>Brassicales</taxon>
        <taxon>Brassicaceae</taxon>
        <taxon>Brassiceae</taxon>
        <taxon>Brassica</taxon>
    </lineage>
</organism>
<keyword evidence="3" id="KW-1185">Reference proteome</keyword>
<evidence type="ECO:0000313" key="2">
    <source>
        <dbReference type="EMBL" id="KAG2270584.1"/>
    </source>
</evidence>
<name>A0A8X7U9P4_BRACI</name>
<dbReference type="EMBL" id="JAAMPC010000013">
    <property type="protein sequence ID" value="KAG2270584.1"/>
    <property type="molecule type" value="Genomic_DNA"/>
</dbReference>
<evidence type="ECO:0000256" key="1">
    <source>
        <dbReference type="SAM" id="MobiDB-lite"/>
    </source>
</evidence>
<dbReference type="OrthoDB" id="10535813at2759"/>